<evidence type="ECO:0000256" key="2">
    <source>
        <dbReference type="SAM" id="MobiDB-lite"/>
    </source>
</evidence>
<dbReference type="InterPro" id="IPR056305">
    <property type="entry name" value="Ig_CFAP65_10th"/>
</dbReference>
<feature type="region of interest" description="Disordered" evidence="2">
    <location>
        <begin position="220"/>
        <end position="244"/>
    </location>
</feature>
<name>A0A444V4H7_ACIRT</name>
<accession>A0A444V4H7</accession>
<evidence type="ECO:0000313" key="5">
    <source>
        <dbReference type="Proteomes" id="UP000289886"/>
    </source>
</evidence>
<dbReference type="PANTHER" id="PTHR46127:SF1">
    <property type="entry name" value="CILIA- AND FLAGELLA-ASSOCIATED PROTEIN 65"/>
    <property type="match status" value="1"/>
</dbReference>
<dbReference type="Gene3D" id="2.60.40.10">
    <property type="entry name" value="Immunoglobulins"/>
    <property type="match status" value="1"/>
</dbReference>
<evidence type="ECO:0000313" key="4">
    <source>
        <dbReference type="EMBL" id="RXM95324.1"/>
    </source>
</evidence>
<dbReference type="AlphaFoldDB" id="A0A444V4H7"/>
<dbReference type="Pfam" id="PF24291">
    <property type="entry name" value="Ig_CFAP65"/>
    <property type="match status" value="1"/>
</dbReference>
<feature type="coiled-coil region" evidence="1">
    <location>
        <begin position="165"/>
        <end position="192"/>
    </location>
</feature>
<gene>
    <name evidence="4" type="ORF">EOD39_17003</name>
</gene>
<organism evidence="4 5">
    <name type="scientific">Acipenser ruthenus</name>
    <name type="common">Sterlet sturgeon</name>
    <dbReference type="NCBI Taxonomy" id="7906"/>
    <lineage>
        <taxon>Eukaryota</taxon>
        <taxon>Metazoa</taxon>
        <taxon>Chordata</taxon>
        <taxon>Craniata</taxon>
        <taxon>Vertebrata</taxon>
        <taxon>Euteleostomi</taxon>
        <taxon>Actinopterygii</taxon>
        <taxon>Chondrostei</taxon>
        <taxon>Acipenseriformes</taxon>
        <taxon>Acipenseridae</taxon>
        <taxon>Acipenser</taxon>
    </lineage>
</organism>
<dbReference type="GO" id="GO:0036126">
    <property type="term" value="C:sperm flagellum"/>
    <property type="evidence" value="ECO:0007669"/>
    <property type="project" value="TreeGrafter"/>
</dbReference>
<proteinExistence type="predicted"/>
<dbReference type="GO" id="GO:0005737">
    <property type="term" value="C:cytoplasm"/>
    <property type="evidence" value="ECO:0007669"/>
    <property type="project" value="TreeGrafter"/>
</dbReference>
<dbReference type="EMBL" id="SCEB01002476">
    <property type="protein sequence ID" value="RXM95324.1"/>
    <property type="molecule type" value="Genomic_DNA"/>
</dbReference>
<dbReference type="PANTHER" id="PTHR46127">
    <property type="entry name" value="CILIA- AND FLAGELLA-ASSOCIATED PROTEIN 65"/>
    <property type="match status" value="1"/>
</dbReference>
<protein>
    <submittedName>
        <fullName evidence="4">Coiled-coil domain-containing protein 108</fullName>
    </submittedName>
</protein>
<dbReference type="Proteomes" id="UP000289886">
    <property type="component" value="Unassembled WGS sequence"/>
</dbReference>
<dbReference type="InterPro" id="IPR052614">
    <property type="entry name" value="CFAP65"/>
</dbReference>
<evidence type="ECO:0000256" key="1">
    <source>
        <dbReference type="SAM" id="Coils"/>
    </source>
</evidence>
<dbReference type="GO" id="GO:0007288">
    <property type="term" value="P:sperm axoneme assembly"/>
    <property type="evidence" value="ECO:0007669"/>
    <property type="project" value="TreeGrafter"/>
</dbReference>
<sequence length="279" mass="30989">MEVRMGSLLFYELYNGGSVPVSYYLDLDPLQVLEEGCFKHPVFQCLNPKGEVLPGNTAFIEWIFSPLEAKTYTVPIPIHILGGDSVLVSFCGAGYDGRALGEAAPISGDCAPFPVPAIQRVPLPGQAIQISPQNGELAPGESSPCILSLEASGSPGFYYLDLVCQVTSEQALMQYQRELQEWERERDKQASEFTLTDTHAALDGQRTVCTKALPPVQKPSAIGLSRAERRAQREEERVWRSPEPPKPFPLHLGVTVRSHCLEEFHANFPSELHKHYIRR</sequence>
<evidence type="ECO:0000259" key="3">
    <source>
        <dbReference type="Pfam" id="PF24291"/>
    </source>
</evidence>
<feature type="compositionally biased region" description="Basic and acidic residues" evidence="2">
    <location>
        <begin position="226"/>
        <end position="240"/>
    </location>
</feature>
<comment type="caution">
    <text evidence="4">The sequence shown here is derived from an EMBL/GenBank/DDBJ whole genome shotgun (WGS) entry which is preliminary data.</text>
</comment>
<dbReference type="InterPro" id="IPR013783">
    <property type="entry name" value="Ig-like_fold"/>
</dbReference>
<keyword evidence="5" id="KW-1185">Reference proteome</keyword>
<keyword evidence="1" id="KW-0175">Coiled coil</keyword>
<feature type="domain" description="CFAP65 tenth Ig-like" evidence="3">
    <location>
        <begin position="10"/>
        <end position="98"/>
    </location>
</feature>
<reference evidence="4 5" key="1">
    <citation type="submission" date="2019-01" db="EMBL/GenBank/DDBJ databases">
        <title>Draft Genome and Complete Hox-Cluster Characterization of the Sterlet Sturgeon (Acipenser ruthenus).</title>
        <authorList>
            <person name="Wei Q."/>
        </authorList>
    </citation>
    <scope>NUCLEOTIDE SEQUENCE [LARGE SCALE GENOMIC DNA]</scope>
    <source>
        <strain evidence="4">WHYD16114868_AA</strain>
        <tissue evidence="4">Blood</tissue>
    </source>
</reference>